<dbReference type="WBParaSite" id="ALUE_0000737601-mRNA-1">
    <property type="protein sequence ID" value="ALUE_0000737601-mRNA-1"/>
    <property type="gene ID" value="ALUE_0000737601"/>
</dbReference>
<name>A0A0M3HW95_ASCLU</name>
<dbReference type="Proteomes" id="UP000036681">
    <property type="component" value="Unplaced"/>
</dbReference>
<keyword evidence="1" id="KW-1185">Reference proteome</keyword>
<organism evidence="1 2">
    <name type="scientific">Ascaris lumbricoides</name>
    <name type="common">Giant roundworm</name>
    <dbReference type="NCBI Taxonomy" id="6252"/>
    <lineage>
        <taxon>Eukaryota</taxon>
        <taxon>Metazoa</taxon>
        <taxon>Ecdysozoa</taxon>
        <taxon>Nematoda</taxon>
        <taxon>Chromadorea</taxon>
        <taxon>Rhabditida</taxon>
        <taxon>Spirurina</taxon>
        <taxon>Ascaridomorpha</taxon>
        <taxon>Ascaridoidea</taxon>
        <taxon>Ascarididae</taxon>
        <taxon>Ascaris</taxon>
    </lineage>
</organism>
<sequence>MKKRLSRCHMHQPLKLSFCNSPCAPHIFHAISLLQFGIRLFKACLTLNPFDILPYIRGGLHVFVVLLFSCSLVCPCLKRNQPGEFRPLSFEPGICLRFSRLNLQRAALYAAVYLWKTAEAIFVSKRNSDRGSMLIMSSANVPR</sequence>
<protein>
    <submittedName>
        <fullName evidence="2">Ovule protein</fullName>
    </submittedName>
</protein>
<proteinExistence type="predicted"/>
<accession>A0A0M3HW95</accession>
<evidence type="ECO:0000313" key="1">
    <source>
        <dbReference type="Proteomes" id="UP000036681"/>
    </source>
</evidence>
<dbReference type="AlphaFoldDB" id="A0A0M3HW95"/>
<evidence type="ECO:0000313" key="2">
    <source>
        <dbReference type="WBParaSite" id="ALUE_0000737601-mRNA-1"/>
    </source>
</evidence>
<reference evidence="2" key="1">
    <citation type="submission" date="2017-02" db="UniProtKB">
        <authorList>
            <consortium name="WormBaseParasite"/>
        </authorList>
    </citation>
    <scope>IDENTIFICATION</scope>
</reference>